<dbReference type="EMBL" id="JNSK01000060">
    <property type="protein sequence ID" value="KGA16658.1"/>
    <property type="molecule type" value="Genomic_DNA"/>
</dbReference>
<dbReference type="Pfam" id="PF25583">
    <property type="entry name" value="WCX"/>
    <property type="match status" value="1"/>
</dbReference>
<sequence length="313" mass="35786">MSRKSERLVNLVIALLATKRYLTKSEIFRTIEGYEGSSESMERMFERDKDELRALGIEIEVSALDPLFDDEIGYRIRFENYVMDHSGFTTNEIAYMSLAAQVWKEEALSEIAQHAMRKLAGLASPIDISEIPAIAPVLINAPKFLNEIIDCISKRRTIEFVYLDSEMKTQSRQVNVYSYFSFKGNWYFSGLDLRKMEIRTFKCDRILGDVSVSKDSKTYEIPEEYISSTESEENAYEITAQLLVRKGRGSQLRNRASKIVTAEDFDAVDVPYSSENELLSLVLWHLDDVQVLAPSVLRDSVIKSLKNVVMVHG</sequence>
<evidence type="ECO:0000313" key="3">
    <source>
        <dbReference type="EMBL" id="KGA16658.1"/>
    </source>
</evidence>
<feature type="domain" description="WYL" evidence="1">
    <location>
        <begin position="144"/>
        <end position="207"/>
    </location>
</feature>
<dbReference type="AlphaFoldDB" id="A0A094SEL2"/>
<protein>
    <submittedName>
        <fullName evidence="3">Uncharacterized protein</fullName>
    </submittedName>
</protein>
<evidence type="ECO:0000259" key="1">
    <source>
        <dbReference type="Pfam" id="PF13280"/>
    </source>
</evidence>
<dbReference type="Pfam" id="PF13280">
    <property type="entry name" value="WYL"/>
    <property type="match status" value="1"/>
</dbReference>
<dbReference type="PANTHER" id="PTHR34580">
    <property type="match status" value="1"/>
</dbReference>
<dbReference type="InterPro" id="IPR051534">
    <property type="entry name" value="CBASS_pafABC_assoc_protein"/>
</dbReference>
<comment type="caution">
    <text evidence="3">The sequence shown here is derived from an EMBL/GenBank/DDBJ whole genome shotgun (WGS) entry which is preliminary data.</text>
</comment>
<reference evidence="3" key="1">
    <citation type="submission" date="2014-05" db="EMBL/GenBank/DDBJ databases">
        <title>Key roles for freshwater Actinobacteria revealed by deep metagenomic sequencing.</title>
        <authorList>
            <person name="Ghai R."/>
            <person name="Mizuno C.M."/>
            <person name="Picazo A."/>
            <person name="Camacho A."/>
            <person name="Rodriguez-Valera F."/>
        </authorList>
    </citation>
    <scope>NUCLEOTIDE SEQUENCE</scope>
</reference>
<organism evidence="3">
    <name type="scientific">freshwater metagenome</name>
    <dbReference type="NCBI Taxonomy" id="449393"/>
    <lineage>
        <taxon>unclassified sequences</taxon>
        <taxon>metagenomes</taxon>
        <taxon>ecological metagenomes</taxon>
    </lineage>
</organism>
<accession>A0A094SEL2</accession>
<proteinExistence type="predicted"/>
<evidence type="ECO:0000259" key="2">
    <source>
        <dbReference type="Pfam" id="PF25583"/>
    </source>
</evidence>
<dbReference type="PANTHER" id="PTHR34580:SF3">
    <property type="entry name" value="PROTEIN PAFB"/>
    <property type="match status" value="1"/>
</dbReference>
<dbReference type="InterPro" id="IPR057727">
    <property type="entry name" value="WCX_dom"/>
</dbReference>
<feature type="domain" description="WCX" evidence="2">
    <location>
        <begin position="238"/>
        <end position="307"/>
    </location>
</feature>
<dbReference type="InterPro" id="IPR026881">
    <property type="entry name" value="WYL_dom"/>
</dbReference>
<dbReference type="PROSITE" id="PS52050">
    <property type="entry name" value="WYL"/>
    <property type="match status" value="1"/>
</dbReference>
<gene>
    <name evidence="3" type="ORF">GM50_13880</name>
</gene>
<name>A0A094SEL2_9ZZZZ</name>